<keyword evidence="3 11" id="KW-0813">Transport</keyword>
<evidence type="ECO:0000256" key="11">
    <source>
        <dbReference type="RuleBase" id="RU000488"/>
    </source>
</evidence>
<evidence type="ECO:0000313" key="13">
    <source>
        <dbReference type="Ensembl" id="ENSPKIP00000012158.1"/>
    </source>
</evidence>
<evidence type="ECO:0000256" key="10">
    <source>
        <dbReference type="PROSITE-ProRule" id="PRU00282"/>
    </source>
</evidence>
<dbReference type="GO" id="GO:0005743">
    <property type="term" value="C:mitochondrial inner membrane"/>
    <property type="evidence" value="ECO:0007669"/>
    <property type="project" value="UniProtKB-SubCell"/>
</dbReference>
<evidence type="ECO:0000256" key="5">
    <source>
        <dbReference type="ARBA" id="ARBA00022737"/>
    </source>
</evidence>
<keyword evidence="4 10" id="KW-0812">Transmembrane</keyword>
<feature type="transmembrane region" description="Helical" evidence="12">
    <location>
        <begin position="80"/>
        <end position="102"/>
    </location>
</feature>
<dbReference type="Gene3D" id="1.50.40.10">
    <property type="entry name" value="Mitochondrial carrier domain"/>
    <property type="match status" value="1"/>
</dbReference>
<proteinExistence type="inferred from homology"/>
<protein>
    <submittedName>
        <fullName evidence="13">Solute carrier family 25 member 53</fullName>
    </submittedName>
</protein>
<evidence type="ECO:0000256" key="9">
    <source>
        <dbReference type="ARBA" id="ARBA00023136"/>
    </source>
</evidence>
<evidence type="ECO:0000256" key="4">
    <source>
        <dbReference type="ARBA" id="ARBA00022692"/>
    </source>
</evidence>
<organism evidence="13 14">
    <name type="scientific">Paramormyrops kingsleyae</name>
    <dbReference type="NCBI Taxonomy" id="1676925"/>
    <lineage>
        <taxon>Eukaryota</taxon>
        <taxon>Metazoa</taxon>
        <taxon>Chordata</taxon>
        <taxon>Craniata</taxon>
        <taxon>Vertebrata</taxon>
        <taxon>Euteleostomi</taxon>
        <taxon>Actinopterygii</taxon>
        <taxon>Neopterygii</taxon>
        <taxon>Teleostei</taxon>
        <taxon>Osteoglossocephala</taxon>
        <taxon>Osteoglossomorpha</taxon>
        <taxon>Osteoglossiformes</taxon>
        <taxon>Mormyridae</taxon>
        <taxon>Paramormyrops</taxon>
    </lineage>
</organism>
<keyword evidence="6" id="KW-0999">Mitochondrion inner membrane</keyword>
<dbReference type="STRING" id="1676925.ENSPKIP00000012158"/>
<dbReference type="Proteomes" id="UP000261540">
    <property type="component" value="Unplaced"/>
</dbReference>
<dbReference type="InterPro" id="IPR018108">
    <property type="entry name" value="MCP_transmembrane"/>
</dbReference>
<dbReference type="GeneTree" id="ENSGT00940000161713"/>
<evidence type="ECO:0000256" key="3">
    <source>
        <dbReference type="ARBA" id="ARBA00022448"/>
    </source>
</evidence>
<evidence type="ECO:0000256" key="8">
    <source>
        <dbReference type="ARBA" id="ARBA00023128"/>
    </source>
</evidence>
<dbReference type="GO" id="GO:0051724">
    <property type="term" value="F:NAD transmembrane transporter activity"/>
    <property type="evidence" value="ECO:0007669"/>
    <property type="project" value="TreeGrafter"/>
</dbReference>
<name>A0A3B3R199_9TELE</name>
<reference evidence="13" key="2">
    <citation type="submission" date="2025-09" db="UniProtKB">
        <authorList>
            <consortium name="Ensembl"/>
        </authorList>
    </citation>
    <scope>IDENTIFICATION</scope>
</reference>
<keyword evidence="5" id="KW-0677">Repeat</keyword>
<accession>A0A3B3R199</accession>
<dbReference type="Pfam" id="PF00153">
    <property type="entry name" value="Mito_carr"/>
    <property type="match status" value="1"/>
</dbReference>
<keyword evidence="14" id="KW-1185">Reference proteome</keyword>
<dbReference type="PANTHER" id="PTHR46131">
    <property type="entry name" value="SD08549P"/>
    <property type="match status" value="1"/>
</dbReference>
<evidence type="ECO:0000313" key="14">
    <source>
        <dbReference type="Proteomes" id="UP000261540"/>
    </source>
</evidence>
<dbReference type="AlphaFoldDB" id="A0A3B3R199"/>
<dbReference type="PROSITE" id="PS50920">
    <property type="entry name" value="SOLCAR"/>
    <property type="match status" value="1"/>
</dbReference>
<evidence type="ECO:0000256" key="7">
    <source>
        <dbReference type="ARBA" id="ARBA00022989"/>
    </source>
</evidence>
<dbReference type="InterPro" id="IPR052465">
    <property type="entry name" value="Mito_NAD+_Carrier"/>
</dbReference>
<dbReference type="SUPFAM" id="SSF103506">
    <property type="entry name" value="Mitochondrial carrier"/>
    <property type="match status" value="1"/>
</dbReference>
<dbReference type="InterPro" id="IPR023395">
    <property type="entry name" value="MCP_dom_sf"/>
</dbReference>
<comment type="subcellular location">
    <subcellularLocation>
        <location evidence="1">Mitochondrion inner membrane</location>
        <topology evidence="1">Multi-pass membrane protein</topology>
    </subcellularLocation>
</comment>
<keyword evidence="8" id="KW-0496">Mitochondrion</keyword>
<reference evidence="13" key="1">
    <citation type="submission" date="2025-08" db="UniProtKB">
        <authorList>
            <consortium name="Ensembl"/>
        </authorList>
    </citation>
    <scope>IDENTIFICATION</scope>
</reference>
<evidence type="ECO:0000256" key="12">
    <source>
        <dbReference type="SAM" id="Phobius"/>
    </source>
</evidence>
<feature type="repeat" description="Solcar" evidence="10">
    <location>
        <begin position="82"/>
        <end position="168"/>
    </location>
</feature>
<comment type="similarity">
    <text evidence="2 11">Belongs to the mitochondrial carrier (TC 2.A.29) family.</text>
</comment>
<evidence type="ECO:0000256" key="6">
    <source>
        <dbReference type="ARBA" id="ARBA00022792"/>
    </source>
</evidence>
<evidence type="ECO:0000256" key="2">
    <source>
        <dbReference type="ARBA" id="ARBA00006375"/>
    </source>
</evidence>
<keyword evidence="7 12" id="KW-1133">Transmembrane helix</keyword>
<dbReference type="Ensembl" id="ENSPKIT00000036542.1">
    <property type="protein sequence ID" value="ENSPKIP00000012158.1"/>
    <property type="gene ID" value="ENSPKIG00000000056.1"/>
</dbReference>
<sequence length="270" mass="29975">MKYVRMKCPVRLRIILRGSTATCMVIHSTLVREAIAQLYREGPWKLYRGVVPPLLVKTLQGTLLFGLQDTFMHQLSDVHFIPPLLLPAFAGLGVGMVEALVFTPFERVQNVMQNSSNDCNLPTLRSVLSRFRSESLSSGFYRGLMPTMIRNAIGSSLYFGLKDPVQSMLWQQGLSPGASSFMSGVLNSMIISLPLYPLSVLVANIQAQVVGGPRGAWQSGVMLWNSRQRSVALLYRGGSLVIFRSCLTWGITTAIYDSLERHTFKANNSK</sequence>
<keyword evidence="9 10" id="KW-0472">Membrane</keyword>
<evidence type="ECO:0000256" key="1">
    <source>
        <dbReference type="ARBA" id="ARBA00004448"/>
    </source>
</evidence>
<dbReference type="PANTHER" id="PTHR46131:SF5">
    <property type="entry name" value="SOLUTE CARRIER FAMILY 25 MEMBER 53"/>
    <property type="match status" value="1"/>
</dbReference>